<dbReference type="FunFam" id="3.90.230.10:FF:000013">
    <property type="entry name" value="DNA-binding protein, 42 kDa"/>
    <property type="match status" value="1"/>
</dbReference>
<dbReference type="Proteomes" id="UP000655588">
    <property type="component" value="Unassembled WGS sequence"/>
</dbReference>
<dbReference type="EMBL" id="WNWW01000923">
    <property type="protein sequence ID" value="KAF3420750.1"/>
    <property type="molecule type" value="Genomic_DNA"/>
</dbReference>
<name>A0A833RQI4_9HYME</name>
<sequence>MADKEETERTIAEDIVVTKYKMAGDILCIISDLIPGVLKQVLDKCVTGASVREICEFGDKLILDETSKVFKKEKELKKGIAFPTCISVNNCICHFSPIASEPDLILKDEDMVKVDLGAHVDGFIAVVAHTIVIGSSPQKKVTGRKADVVLAAHYASQAALRLLQPGTETYTITETVEKICDVYKCKPIEGMLSHQLKQFKIDGEKTIIQNPNDAQKKEHEKYTLEAYEVYAMDVLVSTGEGVGREQDTRVTIFKKTEETYQLKLKASRMFYSEVTHKHGLMPFNLRTFEDEKKAKMAVVECVNHRLIEPFQVLYEKPNEFAAQFKFTVLLMHNRQHKITGIPLDLDIYQSEYAVKDPELKTLLYTSVNPRTAKRMRKRAEKAAGEVAMEVDAKA</sequence>
<reference evidence="3" key="1">
    <citation type="submission" date="2019-11" db="EMBL/GenBank/DDBJ databases">
        <title>The nuclear and mitochondrial genomes of Frieseomelitta varia - a highly eusocial stingless bee (Meliponini) with a permanently sterile worker caste.</title>
        <authorList>
            <person name="Freitas F.C.P."/>
            <person name="Lourenco A.P."/>
            <person name="Nunes F.M.F."/>
            <person name="Paschoal A.R."/>
            <person name="Abreu F.C.P."/>
            <person name="Barbin F.O."/>
            <person name="Bataglia L."/>
            <person name="Cardoso-Junior C.A.M."/>
            <person name="Cervoni M.S."/>
            <person name="Silva S.R."/>
            <person name="Dalarmi F."/>
            <person name="Del Lama M.A."/>
            <person name="Depintor T.S."/>
            <person name="Ferreira K.M."/>
            <person name="Goria P.S."/>
            <person name="Jaskot M.C."/>
            <person name="Lago D.C."/>
            <person name="Luna-Lucena D."/>
            <person name="Moda L.M."/>
            <person name="Nascimento L."/>
            <person name="Pedrino M."/>
            <person name="Rabico F.O."/>
            <person name="Sanches F.C."/>
            <person name="Santos D.E."/>
            <person name="Santos C.G."/>
            <person name="Vieira J."/>
            <person name="Lopes T.F."/>
            <person name="Barchuk A.R."/>
            <person name="Hartfelder K."/>
            <person name="Simoes Z.L.P."/>
            <person name="Bitondi M.M.G."/>
            <person name="Pinheiro D.G."/>
        </authorList>
    </citation>
    <scope>NUCLEOTIDE SEQUENCE</scope>
    <source>
        <strain evidence="3">USP_RPSP 00005682</strain>
        <tissue evidence="3">Whole individual</tissue>
    </source>
</reference>
<protein>
    <recommendedName>
        <fullName evidence="2">Peptidase M24 domain-containing protein</fullName>
    </recommendedName>
</protein>
<keyword evidence="4" id="KW-1185">Reference proteome</keyword>
<dbReference type="PANTHER" id="PTHR10804:SF11">
    <property type="entry name" value="PROLIFERATION-ASSOCIATED PROTEIN 2G4"/>
    <property type="match status" value="1"/>
</dbReference>
<comment type="caution">
    <text evidence="3">The sequence shown here is derived from an EMBL/GenBank/DDBJ whole genome shotgun (WGS) entry which is preliminary data.</text>
</comment>
<dbReference type="Gene3D" id="3.90.230.10">
    <property type="entry name" value="Creatinase/methionine aminopeptidase superfamily"/>
    <property type="match status" value="1"/>
</dbReference>
<evidence type="ECO:0000256" key="1">
    <source>
        <dbReference type="ARBA" id="ARBA00007319"/>
    </source>
</evidence>
<gene>
    <name evidence="3" type="ORF">E2986_06189</name>
</gene>
<comment type="similarity">
    <text evidence="1">Belongs to the peptidase M24 family.</text>
</comment>
<evidence type="ECO:0000259" key="2">
    <source>
        <dbReference type="Pfam" id="PF00557"/>
    </source>
</evidence>
<accession>A0A833RQI4</accession>
<proteinExistence type="inferred from homology"/>
<dbReference type="InterPro" id="IPR036390">
    <property type="entry name" value="WH_DNA-bd_sf"/>
</dbReference>
<dbReference type="FunFam" id="1.10.10.10:FF:000029">
    <property type="entry name" value="Proliferation-associated 2G4, a"/>
    <property type="match status" value="1"/>
</dbReference>
<dbReference type="InterPro" id="IPR036388">
    <property type="entry name" value="WH-like_DNA-bd_sf"/>
</dbReference>
<dbReference type="Pfam" id="PF00557">
    <property type="entry name" value="Peptidase_M24"/>
    <property type="match status" value="1"/>
</dbReference>
<dbReference type="Gene3D" id="1.10.10.10">
    <property type="entry name" value="Winged helix-like DNA-binding domain superfamily/Winged helix DNA-binding domain"/>
    <property type="match status" value="1"/>
</dbReference>
<dbReference type="InterPro" id="IPR047113">
    <property type="entry name" value="PA2G4/ARX1"/>
</dbReference>
<organism evidence="3 4">
    <name type="scientific">Frieseomelitta varia</name>
    <dbReference type="NCBI Taxonomy" id="561572"/>
    <lineage>
        <taxon>Eukaryota</taxon>
        <taxon>Metazoa</taxon>
        <taxon>Ecdysozoa</taxon>
        <taxon>Arthropoda</taxon>
        <taxon>Hexapoda</taxon>
        <taxon>Insecta</taxon>
        <taxon>Pterygota</taxon>
        <taxon>Neoptera</taxon>
        <taxon>Endopterygota</taxon>
        <taxon>Hymenoptera</taxon>
        <taxon>Apocrita</taxon>
        <taxon>Aculeata</taxon>
        <taxon>Apoidea</taxon>
        <taxon>Anthophila</taxon>
        <taxon>Apidae</taxon>
        <taxon>Frieseomelitta</taxon>
    </lineage>
</organism>
<dbReference type="InterPro" id="IPR000994">
    <property type="entry name" value="Pept_M24"/>
</dbReference>
<dbReference type="AlphaFoldDB" id="A0A833RQI4"/>
<dbReference type="SUPFAM" id="SSF55920">
    <property type="entry name" value="Creatinase/aminopeptidase"/>
    <property type="match status" value="1"/>
</dbReference>
<evidence type="ECO:0000313" key="3">
    <source>
        <dbReference type="EMBL" id="KAF3420750.1"/>
    </source>
</evidence>
<dbReference type="CDD" id="cd01089">
    <property type="entry name" value="PA2G4-like"/>
    <property type="match status" value="1"/>
</dbReference>
<dbReference type="SUPFAM" id="SSF46785">
    <property type="entry name" value="Winged helix' DNA-binding domain"/>
    <property type="match status" value="1"/>
</dbReference>
<dbReference type="NCBIfam" id="TIGR00495">
    <property type="entry name" value="crvDNA_42K"/>
    <property type="match status" value="1"/>
</dbReference>
<dbReference type="InterPro" id="IPR036005">
    <property type="entry name" value="Creatinase/aminopeptidase-like"/>
</dbReference>
<evidence type="ECO:0000313" key="4">
    <source>
        <dbReference type="Proteomes" id="UP000655588"/>
    </source>
</evidence>
<feature type="domain" description="Peptidase M24" evidence="2">
    <location>
        <begin position="37"/>
        <end position="251"/>
    </location>
</feature>
<dbReference type="InterPro" id="IPR004545">
    <property type="entry name" value="PA2G4"/>
</dbReference>
<dbReference type="PANTHER" id="PTHR10804">
    <property type="entry name" value="PROTEASE FAMILY M24 METHIONYL AMINOPEPTIDASE, AMINOPEPTIDASE P"/>
    <property type="match status" value="1"/>
</dbReference>